<keyword evidence="4" id="KW-0804">Transcription</keyword>
<evidence type="ECO:0000256" key="3">
    <source>
        <dbReference type="ARBA" id="ARBA00023125"/>
    </source>
</evidence>
<dbReference type="AlphaFoldDB" id="A0A1X4NDP6"/>
<dbReference type="Gene3D" id="1.10.10.10">
    <property type="entry name" value="Winged helix-like DNA-binding domain superfamily/Winged helix DNA-binding domain"/>
    <property type="match status" value="1"/>
</dbReference>
<dbReference type="InterPro" id="IPR000847">
    <property type="entry name" value="LysR_HTH_N"/>
</dbReference>
<dbReference type="PANTHER" id="PTHR30126">
    <property type="entry name" value="HTH-TYPE TRANSCRIPTIONAL REGULATOR"/>
    <property type="match status" value="1"/>
</dbReference>
<reference evidence="6 7" key="1">
    <citation type="submission" date="2014-03" db="EMBL/GenBank/DDBJ databases">
        <title>The draft genome sequence of Marivita geojedonensis KCTC 23882.</title>
        <authorList>
            <person name="Lai Q."/>
            <person name="Shao Z."/>
        </authorList>
    </citation>
    <scope>NUCLEOTIDE SEQUENCE [LARGE SCALE GENOMIC DNA]</scope>
    <source>
        <strain evidence="6 7">DPG-138</strain>
    </source>
</reference>
<dbReference type="PRINTS" id="PR00039">
    <property type="entry name" value="HTHLYSR"/>
</dbReference>
<accession>A0A1X4NDP6</accession>
<keyword evidence="3" id="KW-0238">DNA-binding</keyword>
<comment type="caution">
    <text evidence="6">The sequence shown here is derived from an EMBL/GenBank/DDBJ whole genome shotgun (WGS) entry which is preliminary data.</text>
</comment>
<comment type="similarity">
    <text evidence="1">Belongs to the LysR transcriptional regulatory family.</text>
</comment>
<dbReference type="Proteomes" id="UP000193926">
    <property type="component" value="Unassembled WGS sequence"/>
</dbReference>
<evidence type="ECO:0000313" key="6">
    <source>
        <dbReference type="EMBL" id="OSQ44929.1"/>
    </source>
</evidence>
<dbReference type="SUPFAM" id="SSF53850">
    <property type="entry name" value="Periplasmic binding protein-like II"/>
    <property type="match status" value="1"/>
</dbReference>
<dbReference type="SUPFAM" id="SSF46785">
    <property type="entry name" value="Winged helix' DNA-binding domain"/>
    <property type="match status" value="1"/>
</dbReference>
<gene>
    <name evidence="6" type="ORF">MGEO_18465</name>
</gene>
<evidence type="ECO:0000256" key="2">
    <source>
        <dbReference type="ARBA" id="ARBA00023015"/>
    </source>
</evidence>
<evidence type="ECO:0000256" key="1">
    <source>
        <dbReference type="ARBA" id="ARBA00009437"/>
    </source>
</evidence>
<name>A0A1X4NDP6_9RHOB</name>
<evidence type="ECO:0000259" key="5">
    <source>
        <dbReference type="PROSITE" id="PS50931"/>
    </source>
</evidence>
<evidence type="ECO:0000256" key="4">
    <source>
        <dbReference type="ARBA" id="ARBA00023163"/>
    </source>
</evidence>
<keyword evidence="2" id="KW-0805">Transcription regulation</keyword>
<dbReference type="GO" id="GO:0000976">
    <property type="term" value="F:transcription cis-regulatory region binding"/>
    <property type="evidence" value="ECO:0007669"/>
    <property type="project" value="TreeGrafter"/>
</dbReference>
<dbReference type="InterPro" id="IPR005119">
    <property type="entry name" value="LysR_subst-bd"/>
</dbReference>
<organism evidence="6 7">
    <name type="scientific">Marivita geojedonensis</name>
    <dbReference type="NCBI Taxonomy" id="1123756"/>
    <lineage>
        <taxon>Bacteria</taxon>
        <taxon>Pseudomonadati</taxon>
        <taxon>Pseudomonadota</taxon>
        <taxon>Alphaproteobacteria</taxon>
        <taxon>Rhodobacterales</taxon>
        <taxon>Roseobacteraceae</taxon>
        <taxon>Marivita</taxon>
    </lineage>
</organism>
<dbReference type="PROSITE" id="PS50931">
    <property type="entry name" value="HTH_LYSR"/>
    <property type="match status" value="1"/>
</dbReference>
<evidence type="ECO:0000313" key="7">
    <source>
        <dbReference type="Proteomes" id="UP000193926"/>
    </source>
</evidence>
<dbReference type="STRING" id="1123756.MGEO_18465"/>
<dbReference type="EMBL" id="JFKC01000028">
    <property type="protein sequence ID" value="OSQ44929.1"/>
    <property type="molecule type" value="Genomic_DNA"/>
</dbReference>
<keyword evidence="7" id="KW-1185">Reference proteome</keyword>
<dbReference type="Pfam" id="PF00126">
    <property type="entry name" value="HTH_1"/>
    <property type="match status" value="1"/>
</dbReference>
<dbReference type="PANTHER" id="PTHR30126:SF2">
    <property type="entry name" value="HTH-TYPE TRANSCRIPTIONAL REGULATOR YJIE"/>
    <property type="match status" value="1"/>
</dbReference>
<sequence length="306" mass="33312">MRILHNGGTMRIDWIEDLVALLDSGGVADAARLRNITQPAFSRRIKVLEEVLGIELIDRSVKPSGPSSVLRDREAELRKLATETRLLLSDMRQEQTMGLRQLVIASQHAITTSLGTQIIKSVAEPSHTHVRLRSANRDECETLLIRRQAAISLTYRIKSEPIGELPSFLTEAVLGSETLIPVCGTAHATELMKLFNSGVLRIIGYPADVFLGAAITRHVLPALEGRCSVSVVTETGLSTAALQLSQSGLGVAWVPEALARPALRRGELTNLQDTLGGIEMDLVAQRWSTTSNAATLDAWTRLTEAL</sequence>
<dbReference type="Pfam" id="PF03466">
    <property type="entry name" value="LysR_substrate"/>
    <property type="match status" value="1"/>
</dbReference>
<dbReference type="InterPro" id="IPR036390">
    <property type="entry name" value="WH_DNA-bd_sf"/>
</dbReference>
<dbReference type="GO" id="GO:0003700">
    <property type="term" value="F:DNA-binding transcription factor activity"/>
    <property type="evidence" value="ECO:0007669"/>
    <property type="project" value="InterPro"/>
</dbReference>
<proteinExistence type="inferred from homology"/>
<feature type="domain" description="HTH lysR-type" evidence="5">
    <location>
        <begin position="10"/>
        <end position="67"/>
    </location>
</feature>
<protein>
    <recommendedName>
        <fullName evidence="5">HTH lysR-type domain-containing protein</fullName>
    </recommendedName>
</protein>
<dbReference type="InterPro" id="IPR036388">
    <property type="entry name" value="WH-like_DNA-bd_sf"/>
</dbReference>